<proteinExistence type="predicted"/>
<dbReference type="PANTHER" id="PTHR36566">
    <property type="entry name" value="NICKEL INSERTION PROTEIN-RELATED"/>
    <property type="match status" value="1"/>
</dbReference>
<name>A0A7S1Y3L7_9STRA</name>
<gene>
    <name evidence="2" type="ORF">GOCE00092_LOCUS4306</name>
</gene>
<evidence type="ECO:0000313" key="2">
    <source>
        <dbReference type="EMBL" id="CAD9275398.1"/>
    </source>
</evidence>
<dbReference type="Gene3D" id="3.30.70.1380">
    <property type="entry name" value="Transcriptional regulatory protein pf0864 domain like"/>
    <property type="match status" value="1"/>
</dbReference>
<keyword evidence="1" id="KW-0533">Nickel</keyword>
<organism evidence="2">
    <name type="scientific">Grammatophora oceanica</name>
    <dbReference type="NCBI Taxonomy" id="210454"/>
    <lineage>
        <taxon>Eukaryota</taxon>
        <taxon>Sar</taxon>
        <taxon>Stramenopiles</taxon>
        <taxon>Ochrophyta</taxon>
        <taxon>Bacillariophyta</taxon>
        <taxon>Fragilariophyceae</taxon>
        <taxon>Fragilariophycidae</taxon>
        <taxon>Rhabdonematales</taxon>
        <taxon>Grammatophoraceae</taxon>
        <taxon>Grammatophora</taxon>
    </lineage>
</organism>
<dbReference type="Gene3D" id="3.10.20.300">
    <property type="entry name" value="mk0293 like domain"/>
    <property type="match status" value="1"/>
</dbReference>
<accession>A0A7S1Y3L7</accession>
<dbReference type="InterPro" id="IPR002822">
    <property type="entry name" value="Ni_insertion"/>
</dbReference>
<sequence>MGKHAHFDVSRGASWEMLLSAFADLDAKIRKDTNCTDSLMDSVSRRMTSRSQDEGRKCSEPTLFTEKYRRPWSDRTRVRLHFHHPMSDEDVMPLFYHRYDSETVTEDWLSFAEFMHELRALELGSATTKRAKTVVHEMNQAHERATGYSLSSGKVDGRSFVLMHRNEMAELLWFLTALEELECEEFSCSALPITIQQPLEAELSYAAKPEPVGPSPYIMNELLIGMAVCEPANDAVDTMSALLVATLKSLSMGKKRPDLFLPTGIGYGHARPDQLGTGCVVLVGESTSAAATPAITAAPNAETMTHLEANIDDATGEALALAIELLLKKGAADAWVAPIVMKKGRPAHTLHCLSHSDSALVDALLGIFFRQTTTLGVRVNRSVERVALKRRLMNVKWKDDNGVERTTRVKVGYYQDSVVSVKPEFEDLKKIVLETGMPLKEASDKVIAEVYADLGKFVS</sequence>
<evidence type="ECO:0000256" key="1">
    <source>
        <dbReference type="ARBA" id="ARBA00022596"/>
    </source>
</evidence>
<reference evidence="2" key="1">
    <citation type="submission" date="2021-01" db="EMBL/GenBank/DDBJ databases">
        <authorList>
            <person name="Corre E."/>
            <person name="Pelletier E."/>
            <person name="Niang G."/>
            <person name="Scheremetjew M."/>
            <person name="Finn R."/>
            <person name="Kale V."/>
            <person name="Holt S."/>
            <person name="Cochrane G."/>
            <person name="Meng A."/>
            <person name="Brown T."/>
            <person name="Cohen L."/>
        </authorList>
    </citation>
    <scope>NUCLEOTIDE SEQUENCE</scope>
    <source>
        <strain evidence="2">CCMP 410</strain>
    </source>
</reference>
<protein>
    <submittedName>
        <fullName evidence="2">Uncharacterized protein</fullName>
    </submittedName>
</protein>
<dbReference type="AlphaFoldDB" id="A0A7S1Y3L7"/>
<dbReference type="EMBL" id="HBGK01008318">
    <property type="protein sequence ID" value="CAD9275398.1"/>
    <property type="molecule type" value="Transcribed_RNA"/>
</dbReference>
<dbReference type="Pfam" id="PF01969">
    <property type="entry name" value="Ni_insertion"/>
    <property type="match status" value="1"/>
</dbReference>
<dbReference type="PANTHER" id="PTHR36566:SF1">
    <property type="entry name" value="PYRIDINIUM-3,5-BISTHIOCARBOXYLIC ACID MONONUCLEOTIDE NICKEL INSERTION PROTEIN"/>
    <property type="match status" value="1"/>
</dbReference>